<feature type="chain" id="PRO_5020478884" evidence="5">
    <location>
        <begin position="22"/>
        <end position="397"/>
    </location>
</feature>
<dbReference type="RefSeq" id="WP_132221881.1">
    <property type="nucleotide sequence ID" value="NZ_SMGO01000001.1"/>
</dbReference>
<keyword evidence="5" id="KW-0732">Signal</keyword>
<organism evidence="6 7">
    <name type="scientific">Albibacterium bauzanense</name>
    <dbReference type="NCBI Taxonomy" id="653929"/>
    <lineage>
        <taxon>Bacteria</taxon>
        <taxon>Pseudomonadati</taxon>
        <taxon>Bacteroidota</taxon>
        <taxon>Sphingobacteriia</taxon>
        <taxon>Sphingobacteriales</taxon>
        <taxon>Sphingobacteriaceae</taxon>
        <taxon>Albibacterium</taxon>
    </lineage>
</organism>
<evidence type="ECO:0000313" key="7">
    <source>
        <dbReference type="Proteomes" id="UP000294616"/>
    </source>
</evidence>
<protein>
    <submittedName>
        <fullName evidence="6">Glycosyl hydrolase family 88</fullName>
    </submittedName>
</protein>
<feature type="binding site" evidence="4">
    <location>
        <position position="117"/>
    </location>
    <ligand>
        <name>substrate</name>
    </ligand>
</feature>
<dbReference type="InterPro" id="IPR012341">
    <property type="entry name" value="6hp_glycosidase-like_sf"/>
</dbReference>
<feature type="binding site" evidence="4">
    <location>
        <position position="248"/>
    </location>
    <ligand>
        <name>substrate</name>
    </ligand>
</feature>
<dbReference type="InterPro" id="IPR008928">
    <property type="entry name" value="6-hairpin_glycosidase_sf"/>
</dbReference>
<dbReference type="GO" id="GO:0000272">
    <property type="term" value="P:polysaccharide catabolic process"/>
    <property type="evidence" value="ECO:0007669"/>
    <property type="project" value="TreeGrafter"/>
</dbReference>
<feature type="active site" description="Proton donor" evidence="3">
    <location>
        <position position="176"/>
    </location>
</feature>
<keyword evidence="7" id="KW-1185">Reference proteome</keyword>
<accession>A0A4R1M3X2</accession>
<dbReference type="PANTHER" id="PTHR36845">
    <property type="entry name" value="HYDROLASE, PUTATIVE (AFU_ORTHOLOGUE AFUA_7G05090)-RELATED"/>
    <property type="match status" value="1"/>
</dbReference>
<feature type="binding site" evidence="4">
    <location>
        <position position="176"/>
    </location>
    <ligand>
        <name>substrate</name>
    </ligand>
</feature>
<sequence length="397" mass="45520">MKVKLMTALCFLLINSGMLNAQVKDQKMGELIDQQFKFADQQYKVLAKNLPADVMPKTYNATTDKVVTSNTAWWCSGFFPGSLFYIYEYTQDAEILAEAKRRLTILEKEKNNKGTHDLGFMMYCSFGNAYRLLHDPAYKDIIEASAASLSTRYHPAAKVIQSWNSSDRWVGPVIIDNMMNLELLSWVSDHDGDKKYKEIAVNHANSTIKNHYRPDYSAYHVLDYNMETGEVLKKVNWQGYADESAWSRGQAWGLYGFTMMYRFTKDKQYLDQAIHIANFMLNDPNMPADMIPYWDYDAPEIPNTYRDASAGAIMASALLELAQYSNKAESKKYLDASEKAIRTLASDTYRSKLGENGGFLLKHGVGFLGQNSEVDVPLTYGDYYFLEALHRYKEWYL</sequence>
<name>A0A4R1M3X2_9SPHI</name>
<feature type="binding site" evidence="4">
    <location>
        <position position="252"/>
    </location>
    <ligand>
        <name>substrate</name>
    </ligand>
</feature>
<gene>
    <name evidence="6" type="ORF">C8N28_0885</name>
</gene>
<dbReference type="PANTHER" id="PTHR36845:SF1">
    <property type="entry name" value="HYDROLASE, PUTATIVE (AFU_ORTHOLOGUE AFUA_7G05090)-RELATED"/>
    <property type="match status" value="1"/>
</dbReference>
<evidence type="ECO:0000256" key="2">
    <source>
        <dbReference type="ARBA" id="ARBA00038358"/>
    </source>
</evidence>
<proteinExistence type="inferred from homology"/>
<dbReference type="AlphaFoldDB" id="A0A4R1M3X2"/>
<keyword evidence="1 6" id="KW-0378">Hydrolase</keyword>
<dbReference type="OrthoDB" id="428577at2"/>
<evidence type="ECO:0000256" key="1">
    <source>
        <dbReference type="ARBA" id="ARBA00022801"/>
    </source>
</evidence>
<dbReference type="InterPro" id="IPR010905">
    <property type="entry name" value="Glyco_hydro_88"/>
</dbReference>
<evidence type="ECO:0000256" key="5">
    <source>
        <dbReference type="SAM" id="SignalP"/>
    </source>
</evidence>
<comment type="caution">
    <text evidence="6">The sequence shown here is derived from an EMBL/GenBank/DDBJ whole genome shotgun (WGS) entry which is preliminary data.</text>
</comment>
<dbReference type="Gene3D" id="1.50.10.10">
    <property type="match status" value="1"/>
</dbReference>
<dbReference type="Pfam" id="PF07470">
    <property type="entry name" value="Glyco_hydro_88"/>
    <property type="match status" value="1"/>
</dbReference>
<dbReference type="EMBL" id="SMGO01000001">
    <property type="protein sequence ID" value="TCK85574.1"/>
    <property type="molecule type" value="Genomic_DNA"/>
</dbReference>
<dbReference type="InterPro" id="IPR052369">
    <property type="entry name" value="UG_Glycosaminoglycan_Hydrolase"/>
</dbReference>
<feature type="signal peptide" evidence="5">
    <location>
        <begin position="1"/>
        <end position="21"/>
    </location>
</feature>
<comment type="similarity">
    <text evidence="2">Belongs to the glycosyl hydrolase 88 family.</text>
</comment>
<evidence type="ECO:0000313" key="6">
    <source>
        <dbReference type="EMBL" id="TCK85574.1"/>
    </source>
</evidence>
<feature type="active site" description="Nucleophile" evidence="3">
    <location>
        <position position="117"/>
    </location>
</feature>
<dbReference type="Proteomes" id="UP000294616">
    <property type="component" value="Unassembled WGS sequence"/>
</dbReference>
<dbReference type="GO" id="GO:0052757">
    <property type="term" value="F:chondroitin hydrolase activity"/>
    <property type="evidence" value="ECO:0007669"/>
    <property type="project" value="TreeGrafter"/>
</dbReference>
<evidence type="ECO:0000256" key="4">
    <source>
        <dbReference type="PIRSR" id="PIRSR610905-2"/>
    </source>
</evidence>
<reference evidence="6 7" key="1">
    <citation type="submission" date="2019-03" db="EMBL/GenBank/DDBJ databases">
        <title>Genomic Encyclopedia of Archaeal and Bacterial Type Strains, Phase II (KMG-II): from individual species to whole genera.</title>
        <authorList>
            <person name="Goeker M."/>
        </authorList>
    </citation>
    <scope>NUCLEOTIDE SEQUENCE [LARGE SCALE GENOMIC DNA]</scope>
    <source>
        <strain evidence="6 7">DSM 22554</strain>
    </source>
</reference>
<evidence type="ECO:0000256" key="3">
    <source>
        <dbReference type="PIRSR" id="PIRSR610905-1"/>
    </source>
</evidence>
<dbReference type="SUPFAM" id="SSF48208">
    <property type="entry name" value="Six-hairpin glycosidases"/>
    <property type="match status" value="1"/>
</dbReference>